<evidence type="ECO:0000313" key="2">
    <source>
        <dbReference type="EnsemblPlants" id="AET5Gv20185500.1"/>
    </source>
</evidence>
<evidence type="ECO:0000313" key="3">
    <source>
        <dbReference type="Proteomes" id="UP000015105"/>
    </source>
</evidence>
<feature type="compositionally biased region" description="Low complexity" evidence="1">
    <location>
        <begin position="13"/>
        <end position="40"/>
    </location>
</feature>
<protein>
    <submittedName>
        <fullName evidence="2">Uncharacterized protein</fullName>
    </submittedName>
</protein>
<feature type="region of interest" description="Disordered" evidence="1">
    <location>
        <begin position="1"/>
        <end position="61"/>
    </location>
</feature>
<reference evidence="3" key="1">
    <citation type="journal article" date="2014" name="Science">
        <title>Ancient hybridizations among the ancestral genomes of bread wheat.</title>
        <authorList>
            <consortium name="International Wheat Genome Sequencing Consortium,"/>
            <person name="Marcussen T."/>
            <person name="Sandve S.R."/>
            <person name="Heier L."/>
            <person name="Spannagl M."/>
            <person name="Pfeifer M."/>
            <person name="Jakobsen K.S."/>
            <person name="Wulff B.B."/>
            <person name="Steuernagel B."/>
            <person name="Mayer K.F."/>
            <person name="Olsen O.A."/>
        </authorList>
    </citation>
    <scope>NUCLEOTIDE SEQUENCE [LARGE SCALE GENOMIC DNA]</scope>
    <source>
        <strain evidence="3">cv. AL8/78</strain>
    </source>
</reference>
<dbReference type="EnsemblPlants" id="AET5Gv20185500.1">
    <property type="protein sequence ID" value="AET5Gv20185500.1"/>
    <property type="gene ID" value="AET5Gv20185500"/>
</dbReference>
<dbReference type="Proteomes" id="UP000015105">
    <property type="component" value="Chromosome 5D"/>
</dbReference>
<reference evidence="2" key="3">
    <citation type="journal article" date="2017" name="Nature">
        <title>Genome sequence of the progenitor of the wheat D genome Aegilops tauschii.</title>
        <authorList>
            <person name="Luo M.C."/>
            <person name="Gu Y.Q."/>
            <person name="Puiu D."/>
            <person name="Wang H."/>
            <person name="Twardziok S.O."/>
            <person name="Deal K.R."/>
            <person name="Huo N."/>
            <person name="Zhu T."/>
            <person name="Wang L."/>
            <person name="Wang Y."/>
            <person name="McGuire P.E."/>
            <person name="Liu S."/>
            <person name="Long H."/>
            <person name="Ramasamy R.K."/>
            <person name="Rodriguez J.C."/>
            <person name="Van S.L."/>
            <person name="Yuan L."/>
            <person name="Wang Z."/>
            <person name="Xia Z."/>
            <person name="Xiao L."/>
            <person name="Anderson O.D."/>
            <person name="Ouyang S."/>
            <person name="Liang Y."/>
            <person name="Zimin A.V."/>
            <person name="Pertea G."/>
            <person name="Qi P."/>
            <person name="Bennetzen J.L."/>
            <person name="Dai X."/>
            <person name="Dawson M.W."/>
            <person name="Muller H.G."/>
            <person name="Kugler K."/>
            <person name="Rivarola-Duarte L."/>
            <person name="Spannagl M."/>
            <person name="Mayer K.F.X."/>
            <person name="Lu F.H."/>
            <person name="Bevan M.W."/>
            <person name="Leroy P."/>
            <person name="Li P."/>
            <person name="You F.M."/>
            <person name="Sun Q."/>
            <person name="Liu Z."/>
            <person name="Lyons E."/>
            <person name="Wicker T."/>
            <person name="Salzberg S.L."/>
            <person name="Devos K.M."/>
            <person name="Dvorak J."/>
        </authorList>
    </citation>
    <scope>NUCLEOTIDE SEQUENCE [LARGE SCALE GENOMIC DNA]</scope>
    <source>
        <strain evidence="2">cv. AL8/78</strain>
    </source>
</reference>
<reference evidence="2" key="5">
    <citation type="journal article" date="2021" name="G3 (Bethesda)">
        <title>Aegilops tauschii genome assembly Aet v5.0 features greater sequence contiguity and improved annotation.</title>
        <authorList>
            <person name="Wang L."/>
            <person name="Zhu T."/>
            <person name="Rodriguez J.C."/>
            <person name="Deal K.R."/>
            <person name="Dubcovsky J."/>
            <person name="McGuire P.E."/>
            <person name="Lux T."/>
            <person name="Spannagl M."/>
            <person name="Mayer K.F.X."/>
            <person name="Baldrich P."/>
            <person name="Meyers B.C."/>
            <person name="Huo N."/>
            <person name="Gu Y.Q."/>
            <person name="Zhou H."/>
            <person name="Devos K.M."/>
            <person name="Bennetzen J.L."/>
            <person name="Unver T."/>
            <person name="Budak H."/>
            <person name="Gulick P.J."/>
            <person name="Galiba G."/>
            <person name="Kalapos B."/>
            <person name="Nelson D.R."/>
            <person name="Li P."/>
            <person name="You F.M."/>
            <person name="Luo M.C."/>
            <person name="Dvorak J."/>
        </authorList>
    </citation>
    <scope>NUCLEOTIDE SEQUENCE [LARGE SCALE GENOMIC DNA]</scope>
    <source>
        <strain evidence="2">cv. AL8/78</strain>
    </source>
</reference>
<reference evidence="2" key="4">
    <citation type="submission" date="2019-03" db="UniProtKB">
        <authorList>
            <consortium name="EnsemblPlants"/>
        </authorList>
    </citation>
    <scope>IDENTIFICATION</scope>
</reference>
<organism evidence="2 3">
    <name type="scientific">Aegilops tauschii subsp. strangulata</name>
    <name type="common">Goatgrass</name>
    <dbReference type="NCBI Taxonomy" id="200361"/>
    <lineage>
        <taxon>Eukaryota</taxon>
        <taxon>Viridiplantae</taxon>
        <taxon>Streptophyta</taxon>
        <taxon>Embryophyta</taxon>
        <taxon>Tracheophyta</taxon>
        <taxon>Spermatophyta</taxon>
        <taxon>Magnoliopsida</taxon>
        <taxon>Liliopsida</taxon>
        <taxon>Poales</taxon>
        <taxon>Poaceae</taxon>
        <taxon>BOP clade</taxon>
        <taxon>Pooideae</taxon>
        <taxon>Triticodae</taxon>
        <taxon>Triticeae</taxon>
        <taxon>Triticinae</taxon>
        <taxon>Aegilops</taxon>
    </lineage>
</organism>
<evidence type="ECO:0000256" key="1">
    <source>
        <dbReference type="SAM" id="MobiDB-lite"/>
    </source>
</evidence>
<dbReference type="AlphaFoldDB" id="A0A453JTD3"/>
<name>A0A453JTD3_AEGTS</name>
<accession>A0A453JTD3</accession>
<keyword evidence="3" id="KW-1185">Reference proteome</keyword>
<proteinExistence type="predicted"/>
<sequence>QEGSEMKLLCAGSSSWPPRASRTSSSSTARGRSTFLSPPRSSAPPPSPASTPASGSCQARLPCVAPPFPTSVSSASVLSKWSMASSTPSLRGAPSWRS</sequence>
<dbReference type="Gramene" id="AET5Gv20185500.1">
    <property type="protein sequence ID" value="AET5Gv20185500.1"/>
    <property type="gene ID" value="AET5Gv20185500"/>
</dbReference>
<reference evidence="3" key="2">
    <citation type="journal article" date="2017" name="Nat. Plants">
        <title>The Aegilops tauschii genome reveals multiple impacts of transposons.</title>
        <authorList>
            <person name="Zhao G."/>
            <person name="Zou C."/>
            <person name="Li K."/>
            <person name="Wang K."/>
            <person name="Li T."/>
            <person name="Gao L."/>
            <person name="Zhang X."/>
            <person name="Wang H."/>
            <person name="Yang Z."/>
            <person name="Liu X."/>
            <person name="Jiang W."/>
            <person name="Mao L."/>
            <person name="Kong X."/>
            <person name="Jiao Y."/>
            <person name="Jia J."/>
        </authorList>
    </citation>
    <scope>NUCLEOTIDE SEQUENCE [LARGE SCALE GENOMIC DNA]</scope>
    <source>
        <strain evidence="3">cv. AL8/78</strain>
    </source>
</reference>